<keyword evidence="2" id="KW-1185">Reference proteome</keyword>
<dbReference type="Proteomes" id="UP000789572">
    <property type="component" value="Unassembled WGS sequence"/>
</dbReference>
<proteinExistence type="predicted"/>
<dbReference type="AlphaFoldDB" id="A0A9N9H2J3"/>
<feature type="non-terminal residue" evidence="1">
    <location>
        <position position="1"/>
    </location>
</feature>
<dbReference type="OrthoDB" id="2423513at2759"/>
<dbReference type="EMBL" id="CAJVPJ010004558">
    <property type="protein sequence ID" value="CAG8653255.1"/>
    <property type="molecule type" value="Genomic_DNA"/>
</dbReference>
<gene>
    <name evidence="1" type="ORF">POCULU_LOCUS10065</name>
</gene>
<protein>
    <submittedName>
        <fullName evidence="1">10351_t:CDS:1</fullName>
    </submittedName>
</protein>
<accession>A0A9N9H2J3</accession>
<reference evidence="1" key="1">
    <citation type="submission" date="2021-06" db="EMBL/GenBank/DDBJ databases">
        <authorList>
            <person name="Kallberg Y."/>
            <person name="Tangrot J."/>
            <person name="Rosling A."/>
        </authorList>
    </citation>
    <scope>NUCLEOTIDE SEQUENCE</scope>
    <source>
        <strain evidence="1">IA702</strain>
    </source>
</reference>
<evidence type="ECO:0000313" key="2">
    <source>
        <dbReference type="Proteomes" id="UP000789572"/>
    </source>
</evidence>
<organism evidence="1 2">
    <name type="scientific">Paraglomus occultum</name>
    <dbReference type="NCBI Taxonomy" id="144539"/>
    <lineage>
        <taxon>Eukaryota</taxon>
        <taxon>Fungi</taxon>
        <taxon>Fungi incertae sedis</taxon>
        <taxon>Mucoromycota</taxon>
        <taxon>Glomeromycotina</taxon>
        <taxon>Glomeromycetes</taxon>
        <taxon>Paraglomerales</taxon>
        <taxon>Paraglomeraceae</taxon>
        <taxon>Paraglomus</taxon>
    </lineage>
</organism>
<sequence>DYPNATRKEAEDAYEAYKVFYVKHHQDHPATTTDCYAEFLKTHGKQ</sequence>
<comment type="caution">
    <text evidence="1">The sequence shown here is derived from an EMBL/GenBank/DDBJ whole genome shotgun (WGS) entry which is preliminary data.</text>
</comment>
<evidence type="ECO:0000313" key="1">
    <source>
        <dbReference type="EMBL" id="CAG8653255.1"/>
    </source>
</evidence>
<name>A0A9N9H2J3_9GLOM</name>
<feature type="non-terminal residue" evidence="1">
    <location>
        <position position="46"/>
    </location>
</feature>